<feature type="domain" description="TadE-like" evidence="1">
    <location>
        <begin position="31"/>
        <end position="69"/>
    </location>
</feature>
<dbReference type="Proteomes" id="UP000245086">
    <property type="component" value="Unassembled WGS sequence"/>
</dbReference>
<sequence length="208" mass="21925">MQDSASLPATNVRRNVAMRFAARTTRRAQTGVSAVEFAMIAPLMVLLLFGSAEVSQAVSVDRKVTLAASTLGDLAAQTDRVTCTDLAQLANVTRGVFAPYNATTPSLVVATVALQSGVPKVEWSQQIDSTGGCTNVNSSHPLRVGATVPVDTALFSTNGGIVVGEVTLQYTSMGTSFVSNTITMQERFYFRPRRSAKLCLTGVSSPGC</sequence>
<keyword evidence="3" id="KW-1185">Reference proteome</keyword>
<dbReference type="RefSeq" id="WP_108986099.1">
    <property type="nucleotide sequence ID" value="NZ_BFBR01000011.1"/>
</dbReference>
<dbReference type="AlphaFoldDB" id="A0A2P2EDR1"/>
<name>A0A2P2EDR1_9PROT</name>
<dbReference type="EMBL" id="BFBR01000011">
    <property type="protein sequence ID" value="GBF59205.1"/>
    <property type="molecule type" value="Genomic_DNA"/>
</dbReference>
<gene>
    <name evidence="2" type="ORF">PbB2_02897</name>
</gene>
<evidence type="ECO:0000259" key="1">
    <source>
        <dbReference type="Pfam" id="PF07811"/>
    </source>
</evidence>
<evidence type="ECO:0000313" key="2">
    <source>
        <dbReference type="EMBL" id="GBF59205.1"/>
    </source>
</evidence>
<accession>A0A2P2EDR1</accession>
<evidence type="ECO:0000313" key="3">
    <source>
        <dbReference type="Proteomes" id="UP000245086"/>
    </source>
</evidence>
<dbReference type="InterPro" id="IPR012495">
    <property type="entry name" value="TadE-like_dom"/>
</dbReference>
<reference evidence="2 3" key="1">
    <citation type="journal article" date="2018" name="Genome Announc.">
        <title>Draft Genome Sequence of "Candidatus Phycosocius bacilliformis," an Alphaproteobacterial Ectosymbiont of the Hydrocarbon-Producing Green Alga Botryococcus braunii.</title>
        <authorList>
            <person name="Tanabe Y."/>
            <person name="Yamaguchi H."/>
            <person name="Watanabe M.M."/>
        </authorList>
    </citation>
    <scope>NUCLEOTIDE SEQUENCE [LARGE SCALE GENOMIC DNA]</scope>
    <source>
        <strain evidence="2 3">BOTRYCO-2</strain>
    </source>
</reference>
<dbReference type="Pfam" id="PF07811">
    <property type="entry name" value="TadE"/>
    <property type="match status" value="1"/>
</dbReference>
<comment type="caution">
    <text evidence="2">The sequence shown here is derived from an EMBL/GenBank/DDBJ whole genome shotgun (WGS) entry which is preliminary data.</text>
</comment>
<proteinExistence type="predicted"/>
<organism evidence="2 3">
    <name type="scientific">Candidatus Phycosocius bacilliformis</name>
    <dbReference type="NCBI Taxonomy" id="1445552"/>
    <lineage>
        <taxon>Bacteria</taxon>
        <taxon>Pseudomonadati</taxon>
        <taxon>Pseudomonadota</taxon>
        <taxon>Alphaproteobacteria</taxon>
        <taxon>Caulobacterales</taxon>
        <taxon>Caulobacterales incertae sedis</taxon>
        <taxon>Candidatus Phycosocius</taxon>
    </lineage>
</organism>
<dbReference type="OrthoDB" id="7189296at2"/>
<protein>
    <recommendedName>
        <fullName evidence="1">TadE-like domain-containing protein</fullName>
    </recommendedName>
</protein>